<gene>
    <name evidence="5" type="ORF">LY01_00172</name>
</gene>
<comment type="caution">
    <text evidence="5">The sequence shown here is derived from an EMBL/GenBank/DDBJ whole genome shotgun (WGS) entry which is preliminary data.</text>
</comment>
<dbReference type="Pfam" id="PF00583">
    <property type="entry name" value="Acetyltransf_1"/>
    <property type="match status" value="1"/>
</dbReference>
<dbReference type="AlphaFoldDB" id="A0A2S6IQ24"/>
<keyword evidence="2" id="KW-0808">Transferase</keyword>
<dbReference type="InterPro" id="IPR000182">
    <property type="entry name" value="GNAT_dom"/>
</dbReference>
<dbReference type="GO" id="GO:0008080">
    <property type="term" value="F:N-acetyltransferase activity"/>
    <property type="evidence" value="ECO:0007669"/>
    <property type="project" value="UniProtKB-ARBA"/>
</dbReference>
<dbReference type="PROSITE" id="PS51186">
    <property type="entry name" value="GNAT"/>
    <property type="match status" value="1"/>
</dbReference>
<sequence length="157" mass="18108">MIEVREAVKEDFPRVIELITELAVFENEPDAVDITVKDLEEHGLGESSLFKCFVGLHEGQIEGISLCYPRFSTWKGKTIHLEDLIVTEKMRGKGLGKALYDKVMHYAYDQNVGRVEWVVLDWNTNAIEFYEKSGATIDKEWYLAQMDKKSLKAYINK</sequence>
<dbReference type="FunFam" id="3.40.630.30:FF:000064">
    <property type="entry name" value="GNAT family acetyltransferase"/>
    <property type="match status" value="1"/>
</dbReference>
<protein>
    <submittedName>
        <fullName evidence="5">Ribosomal protein S18 acetylase RimI-like enzyme</fullName>
    </submittedName>
</protein>
<evidence type="ECO:0000259" key="4">
    <source>
        <dbReference type="PROSITE" id="PS51186"/>
    </source>
</evidence>
<keyword evidence="3" id="KW-0012">Acyltransferase</keyword>
<evidence type="ECO:0000256" key="3">
    <source>
        <dbReference type="ARBA" id="ARBA00023315"/>
    </source>
</evidence>
<evidence type="ECO:0000256" key="2">
    <source>
        <dbReference type="ARBA" id="ARBA00022679"/>
    </source>
</evidence>
<dbReference type="PANTHER" id="PTHR10545">
    <property type="entry name" value="DIAMINE N-ACETYLTRANSFERASE"/>
    <property type="match status" value="1"/>
</dbReference>
<evidence type="ECO:0000313" key="6">
    <source>
        <dbReference type="Proteomes" id="UP000239002"/>
    </source>
</evidence>
<accession>A0A2S6IQ24</accession>
<keyword evidence="5" id="KW-0687">Ribonucleoprotein</keyword>
<dbReference type="EMBL" id="PTJE01000001">
    <property type="protein sequence ID" value="PPK96353.1"/>
    <property type="molecule type" value="Genomic_DNA"/>
</dbReference>
<dbReference type="SUPFAM" id="SSF55729">
    <property type="entry name" value="Acyl-CoA N-acyltransferases (Nat)"/>
    <property type="match status" value="1"/>
</dbReference>
<comment type="similarity">
    <text evidence="1">Belongs to the acetyltransferase family.</text>
</comment>
<dbReference type="Gene3D" id="3.40.630.30">
    <property type="match status" value="1"/>
</dbReference>
<dbReference type="OrthoDB" id="9805924at2"/>
<evidence type="ECO:0000313" key="5">
    <source>
        <dbReference type="EMBL" id="PPK96353.1"/>
    </source>
</evidence>
<proteinExistence type="inferred from homology"/>
<keyword evidence="6" id="KW-1185">Reference proteome</keyword>
<dbReference type="InterPro" id="IPR016181">
    <property type="entry name" value="Acyl_CoA_acyltransferase"/>
</dbReference>
<name>A0A2S6IQ24_9FLAO</name>
<dbReference type="RefSeq" id="WP_104513923.1">
    <property type="nucleotide sequence ID" value="NZ_MQVW01000022.1"/>
</dbReference>
<dbReference type="CDD" id="cd04301">
    <property type="entry name" value="NAT_SF"/>
    <property type="match status" value="1"/>
</dbReference>
<feature type="domain" description="N-acetyltransferase" evidence="4">
    <location>
        <begin position="2"/>
        <end position="152"/>
    </location>
</feature>
<organism evidence="5 6">
    <name type="scientific">Nonlabens xylanidelens</name>
    <dbReference type="NCBI Taxonomy" id="191564"/>
    <lineage>
        <taxon>Bacteria</taxon>
        <taxon>Pseudomonadati</taxon>
        <taxon>Bacteroidota</taxon>
        <taxon>Flavobacteriia</taxon>
        <taxon>Flavobacteriales</taxon>
        <taxon>Flavobacteriaceae</taxon>
        <taxon>Nonlabens</taxon>
    </lineage>
</organism>
<reference evidence="5 6" key="1">
    <citation type="submission" date="2018-02" db="EMBL/GenBank/DDBJ databases">
        <title>Genomic Encyclopedia of Archaeal and Bacterial Type Strains, Phase II (KMG-II): from individual species to whole genera.</title>
        <authorList>
            <person name="Goeker M."/>
        </authorList>
    </citation>
    <scope>NUCLEOTIDE SEQUENCE [LARGE SCALE GENOMIC DNA]</scope>
    <source>
        <strain evidence="5 6">DSM 16809</strain>
    </source>
</reference>
<dbReference type="GO" id="GO:0005840">
    <property type="term" value="C:ribosome"/>
    <property type="evidence" value="ECO:0007669"/>
    <property type="project" value="UniProtKB-KW"/>
</dbReference>
<evidence type="ECO:0000256" key="1">
    <source>
        <dbReference type="ARBA" id="ARBA00008694"/>
    </source>
</evidence>
<dbReference type="InterPro" id="IPR051016">
    <property type="entry name" value="Diverse_Substrate_AcTransf"/>
</dbReference>
<dbReference type="PANTHER" id="PTHR10545:SF29">
    <property type="entry name" value="GH14572P-RELATED"/>
    <property type="match status" value="1"/>
</dbReference>
<dbReference type="Proteomes" id="UP000239002">
    <property type="component" value="Unassembled WGS sequence"/>
</dbReference>
<keyword evidence="5" id="KW-0689">Ribosomal protein</keyword>